<evidence type="ECO:0000313" key="5">
    <source>
        <dbReference type="Proteomes" id="UP000442533"/>
    </source>
</evidence>
<reference evidence="4 5" key="1">
    <citation type="submission" date="2019-11" db="EMBL/GenBank/DDBJ databases">
        <authorList>
            <person name="Dong K."/>
        </authorList>
    </citation>
    <scope>NUCLEOTIDE SEQUENCE [LARGE SCALE GENOMIC DNA]</scope>
    <source>
        <strain evidence="4 5">JCM 17370</strain>
    </source>
</reference>
<dbReference type="InterPro" id="IPR013830">
    <property type="entry name" value="SGNH_hydro"/>
</dbReference>
<dbReference type="AlphaFoldDB" id="A0A844H3M3"/>
<accession>A0A844H3M3</accession>
<comment type="caution">
    <text evidence="4">The sequence shown here is derived from an EMBL/GenBank/DDBJ whole genome shotgun (WGS) entry which is preliminary data.</text>
</comment>
<sequence>MSYINRTIVVQSDSRYLTQRVTAMIAGYDQAMATIGGIQQAADRANAAADRAEDIAESVSGMVLSYADMQALRDSTNALIAGTTVSVRTNGAWKVAPAAATDTHFSRLDGVRFYEAGPIFTTRARMAQAVARGDLAEGDIRMVRRMRYQVDPTGPDGLLALDMDWRGGMDRWVARMKAGGAVTAAAFGDSLIDGNGSTGWTPNPTNGDGTAVGSTAHEPPNAWPAVLQTTLRAMHANSGITIWNAGYGGKTVIDGWARNNLRRAIIDNPAYGTPNLLLIGFGVNDVVHPSFTVEGYYTQFRYILSQCDYWGIVPVILTPDPVAALNFGRQAGNATTVTEVLRRLAGEFGVDAIEVHDAMTEVMDAIGGNSRWRMAQPDGTHGGDSWHSVKAGYIAARLNPNTLWLGDDAVANVASWSRHANTHRLTYDLTAAEGASPINNAVGASMNVQAGTYAVSQRLIDMWVWSVHDARRIFWNSVDGDGFYSPRALADAPRLTNYSYLTRVASNIPSPTAGQAQGAAGRRAAETPAFVGTLYPGLSRISFLAPADNNTSAVFLGYFSFCERATFANFAQAIPASGAGLVVYDSDQYGASPLIGGYGMGRSLDMVFEASLPPGSGVMLLAERIFGGSSYITDNGRRGLALFRSGANTAVLYHMTFSAGGAAVVGAALATASLTWGATNQFRARFQMSAAGEQQVLIFSGWDSNTPLLSVNVARGSEMLPLGGRPGPIFKQFDIAGGGAGVFRVLDMSQS</sequence>
<feature type="domain" description="SGNH hydrolase-type esterase" evidence="3">
    <location>
        <begin position="186"/>
        <end position="361"/>
    </location>
</feature>
<keyword evidence="2" id="KW-1133">Transmembrane helix</keyword>
<feature type="transmembrane region" description="Helical" evidence="2">
    <location>
        <begin position="651"/>
        <end position="678"/>
    </location>
</feature>
<dbReference type="SUPFAM" id="SSF52266">
    <property type="entry name" value="SGNH hydrolase"/>
    <property type="match status" value="1"/>
</dbReference>
<keyword evidence="2" id="KW-0812">Transmembrane</keyword>
<protein>
    <recommendedName>
        <fullName evidence="3">SGNH hydrolase-type esterase domain-containing protein</fullName>
    </recommendedName>
</protein>
<evidence type="ECO:0000259" key="3">
    <source>
        <dbReference type="Pfam" id="PF13472"/>
    </source>
</evidence>
<feature type="compositionally biased region" description="Polar residues" evidence="1">
    <location>
        <begin position="198"/>
        <end position="208"/>
    </location>
</feature>
<evidence type="ECO:0000256" key="2">
    <source>
        <dbReference type="SAM" id="Phobius"/>
    </source>
</evidence>
<gene>
    <name evidence="4" type="ORF">GL279_05900</name>
</gene>
<dbReference type="Pfam" id="PF13472">
    <property type="entry name" value="Lipase_GDSL_2"/>
    <property type="match status" value="1"/>
</dbReference>
<dbReference type="RefSeq" id="WP_155063693.1">
    <property type="nucleotide sequence ID" value="NZ_WMIF01000006.1"/>
</dbReference>
<dbReference type="Proteomes" id="UP000442533">
    <property type="component" value="Unassembled WGS sequence"/>
</dbReference>
<keyword evidence="5" id="KW-1185">Reference proteome</keyword>
<dbReference type="EMBL" id="WMIF01000006">
    <property type="protein sequence ID" value="MTH34133.1"/>
    <property type="molecule type" value="Genomic_DNA"/>
</dbReference>
<dbReference type="Gene3D" id="3.40.50.1110">
    <property type="entry name" value="SGNH hydrolase"/>
    <property type="match status" value="1"/>
</dbReference>
<dbReference type="OrthoDB" id="164654at2"/>
<name>A0A844H3M3_9RHOB</name>
<feature type="region of interest" description="Disordered" evidence="1">
    <location>
        <begin position="195"/>
        <end position="219"/>
    </location>
</feature>
<proteinExistence type="predicted"/>
<dbReference type="GO" id="GO:0016788">
    <property type="term" value="F:hydrolase activity, acting on ester bonds"/>
    <property type="evidence" value="ECO:0007669"/>
    <property type="project" value="UniProtKB-ARBA"/>
</dbReference>
<evidence type="ECO:0000313" key="4">
    <source>
        <dbReference type="EMBL" id="MTH34133.1"/>
    </source>
</evidence>
<evidence type="ECO:0000256" key="1">
    <source>
        <dbReference type="SAM" id="MobiDB-lite"/>
    </source>
</evidence>
<organism evidence="4 5">
    <name type="scientific">Paracoccus limosus</name>
    <dbReference type="NCBI Taxonomy" id="913252"/>
    <lineage>
        <taxon>Bacteria</taxon>
        <taxon>Pseudomonadati</taxon>
        <taxon>Pseudomonadota</taxon>
        <taxon>Alphaproteobacteria</taxon>
        <taxon>Rhodobacterales</taxon>
        <taxon>Paracoccaceae</taxon>
        <taxon>Paracoccus</taxon>
    </lineage>
</organism>
<keyword evidence="2" id="KW-0472">Membrane</keyword>
<dbReference type="InterPro" id="IPR036514">
    <property type="entry name" value="SGNH_hydro_sf"/>
</dbReference>